<comment type="caution">
    <text evidence="2">The sequence shown here is derived from an EMBL/GenBank/DDBJ whole genome shotgun (WGS) entry which is preliminary data.</text>
</comment>
<dbReference type="PANTHER" id="PTHR33558">
    <property type="entry name" value="GLUTAREDOXIN-LIKE PROTEIN C5ORF63 HOMOLOG"/>
    <property type="match status" value="1"/>
</dbReference>
<dbReference type="InterPro" id="IPR008554">
    <property type="entry name" value="Glutaredoxin-like"/>
</dbReference>
<evidence type="ECO:0000313" key="2">
    <source>
        <dbReference type="EMBL" id="CAF9924524.1"/>
    </source>
</evidence>
<keyword evidence="3" id="KW-1185">Reference proteome</keyword>
<dbReference type="InterPro" id="IPR036249">
    <property type="entry name" value="Thioredoxin-like_sf"/>
</dbReference>
<reference evidence="2" key="1">
    <citation type="submission" date="2021-03" db="EMBL/GenBank/DDBJ databases">
        <authorList>
            <person name="Tagirdzhanova G."/>
        </authorList>
    </citation>
    <scope>NUCLEOTIDE SEQUENCE</scope>
</reference>
<comment type="similarity">
    <text evidence="1">Belongs to the glutaredoxin family.</text>
</comment>
<evidence type="ECO:0000256" key="1">
    <source>
        <dbReference type="RuleBase" id="RU363082"/>
    </source>
</evidence>
<dbReference type="Proteomes" id="UP000664203">
    <property type="component" value="Unassembled WGS sequence"/>
</dbReference>
<organism evidence="2 3">
    <name type="scientific">Alectoria fallacina</name>
    <dbReference type="NCBI Taxonomy" id="1903189"/>
    <lineage>
        <taxon>Eukaryota</taxon>
        <taxon>Fungi</taxon>
        <taxon>Dikarya</taxon>
        <taxon>Ascomycota</taxon>
        <taxon>Pezizomycotina</taxon>
        <taxon>Lecanoromycetes</taxon>
        <taxon>OSLEUM clade</taxon>
        <taxon>Lecanoromycetidae</taxon>
        <taxon>Lecanorales</taxon>
        <taxon>Lecanorineae</taxon>
        <taxon>Parmeliaceae</taxon>
        <taxon>Alectoria</taxon>
    </lineage>
</organism>
<dbReference type="AlphaFoldDB" id="A0A8H3FJD9"/>
<proteinExistence type="inferred from homology"/>
<evidence type="ECO:0000313" key="3">
    <source>
        <dbReference type="Proteomes" id="UP000664203"/>
    </source>
</evidence>
<dbReference type="OrthoDB" id="429967at2759"/>
<dbReference type="SUPFAM" id="SSF52833">
    <property type="entry name" value="Thioredoxin-like"/>
    <property type="match status" value="1"/>
</dbReference>
<dbReference type="EMBL" id="CAJPDR010000191">
    <property type="protein sequence ID" value="CAF9924524.1"/>
    <property type="molecule type" value="Genomic_DNA"/>
</dbReference>
<keyword evidence="1" id="KW-0813">Transport</keyword>
<keyword evidence="1" id="KW-0249">Electron transport</keyword>
<dbReference type="PANTHER" id="PTHR33558:SF1">
    <property type="entry name" value="GLUTAREDOXIN-LIKE PROTEIN C5ORF63 HOMOLOG"/>
    <property type="match status" value="1"/>
</dbReference>
<protein>
    <recommendedName>
        <fullName evidence="1">Glutaredoxin-like protein</fullName>
    </recommendedName>
</protein>
<dbReference type="Pfam" id="PF05768">
    <property type="entry name" value="Glrx-like"/>
    <property type="match status" value="1"/>
</dbReference>
<dbReference type="InterPro" id="IPR052565">
    <property type="entry name" value="Glutaredoxin-like_YDR286C"/>
</dbReference>
<gene>
    <name evidence="2" type="ORF">ALECFALPRED_002780</name>
</gene>
<name>A0A8H3FJD9_9LECA</name>
<dbReference type="Gene3D" id="3.40.30.10">
    <property type="entry name" value="Glutaredoxin"/>
    <property type="match status" value="1"/>
</dbReference>
<sequence length="125" mass="14634">MRATPRLLQPKTLLILFTRENCSLCHKASSVILEVSKKRSFDYHQVDVMASDQQQWKLLYEFDTPVVRISFALFLGAAKSRPKLHVQRNTHKNTEIKEGGKIRKLMHRFDERQVEELIDETEAHS</sequence>
<accession>A0A8H3FJD9</accession>